<dbReference type="HOGENOM" id="CLU_148694_0_0_4"/>
<reference evidence="1 2" key="1">
    <citation type="submission" date="2011-02" db="EMBL/GenBank/DDBJ databases">
        <authorList>
            <person name="Muzny D."/>
            <person name="Qin X."/>
            <person name="Deng J."/>
            <person name="Jiang H."/>
            <person name="Liu Y."/>
            <person name="Qu J."/>
            <person name="Song X.-Z."/>
            <person name="Zhang L."/>
            <person name="Thornton R."/>
            <person name="Coyle M."/>
            <person name="Francisco L."/>
            <person name="Jackson L."/>
            <person name="Javaid M."/>
            <person name="Korchina V."/>
            <person name="Kovar C."/>
            <person name="Mata R."/>
            <person name="Mathew T."/>
            <person name="Ngo R."/>
            <person name="Nguyen L."/>
            <person name="Nguyen N."/>
            <person name="Okwuonu G."/>
            <person name="Ongeri F."/>
            <person name="Pham C."/>
            <person name="Simmons D."/>
            <person name="Wilczek-Boney K."/>
            <person name="Hale W."/>
            <person name="Jakkamsetti A."/>
            <person name="Pham P."/>
            <person name="Ruth R."/>
            <person name="San Lucas F."/>
            <person name="Warren J."/>
            <person name="Zhang J."/>
            <person name="Zhao Z."/>
            <person name="Zhou C."/>
            <person name="Zhu D."/>
            <person name="Lee S."/>
            <person name="Bess C."/>
            <person name="Blankenburg K."/>
            <person name="Forbes L."/>
            <person name="Fu Q."/>
            <person name="Gubbala S."/>
            <person name="Hirani K."/>
            <person name="Jayaseelan J.C."/>
            <person name="Lara F."/>
            <person name="Munidasa M."/>
            <person name="Palculict T."/>
            <person name="Patil S."/>
            <person name="Pu L.-L."/>
            <person name="Saada N."/>
            <person name="Tang L."/>
            <person name="Weissenberger G."/>
            <person name="Zhu Y."/>
            <person name="Hemphill L."/>
            <person name="Shang Y."/>
            <person name="Youmans B."/>
            <person name="Ayvaz T."/>
            <person name="Ross M."/>
            <person name="Santibanez J."/>
            <person name="Aqrawi P."/>
            <person name="Gross S."/>
            <person name="Joshi V."/>
            <person name="Fowler G."/>
            <person name="Nazareth L."/>
            <person name="Reid J."/>
            <person name="Worley K."/>
            <person name="Petrosino J."/>
            <person name="Highlander S."/>
            <person name="Gibbs R."/>
        </authorList>
    </citation>
    <scope>NUCLEOTIDE SEQUENCE [LARGE SCALE GENOMIC DNA]</scope>
    <source>
        <strain evidence="1 2">ATCC BAA-1200</strain>
    </source>
</reference>
<dbReference type="STRING" id="267212.GCA_001063965_01168"/>
<comment type="caution">
    <text evidence="1">The sequence shown here is derived from an EMBL/GenBank/DDBJ whole genome shotgun (WGS) entry which is preliminary data.</text>
</comment>
<dbReference type="Proteomes" id="UP000004105">
    <property type="component" value="Unassembled WGS sequence"/>
</dbReference>
<evidence type="ECO:0000313" key="1">
    <source>
        <dbReference type="EMBL" id="EGF10297.1"/>
    </source>
</evidence>
<dbReference type="RefSeq" id="WP_007342940.1">
    <property type="nucleotide sequence ID" value="NZ_GL878494.1"/>
</dbReference>
<gene>
    <name evidence="1" type="ORF">HMPREF9123_1934</name>
</gene>
<name>F2BDX8_9NEIS</name>
<dbReference type="EMBL" id="AFAY01000042">
    <property type="protein sequence ID" value="EGF10297.1"/>
    <property type="molecule type" value="Genomic_DNA"/>
</dbReference>
<keyword evidence="2" id="KW-1185">Reference proteome</keyword>
<proteinExistence type="predicted"/>
<organism evidence="1 2">
    <name type="scientific">Neisseria bacilliformis ATCC BAA-1200</name>
    <dbReference type="NCBI Taxonomy" id="888742"/>
    <lineage>
        <taxon>Bacteria</taxon>
        <taxon>Pseudomonadati</taxon>
        <taxon>Pseudomonadota</taxon>
        <taxon>Betaproteobacteria</taxon>
        <taxon>Neisseriales</taxon>
        <taxon>Neisseriaceae</taxon>
        <taxon>Neisseria</taxon>
    </lineage>
</organism>
<accession>F2BDX8</accession>
<sequence length="142" mass="15276">MMRAQGKWITAAVLLLAFAAVKLAALHWWTQRQPAAVEVAACDIAAGCTLPGGAVLRFAPAAALQKPFDIVLDGADGAREVSVSFSMRDMDMGFNRYDLRRDAAGRWSAAGVRLPLCTEARHDFSADVAVDGRVYSVPFSAY</sequence>
<evidence type="ECO:0000313" key="2">
    <source>
        <dbReference type="Proteomes" id="UP000004105"/>
    </source>
</evidence>
<protein>
    <submittedName>
        <fullName evidence="1">Uncharacterized protein</fullName>
    </submittedName>
</protein>
<dbReference type="OrthoDB" id="9134483at2"/>
<dbReference type="AlphaFoldDB" id="F2BDX8"/>